<feature type="compositionally biased region" description="Basic and acidic residues" evidence="1">
    <location>
        <begin position="1"/>
        <end position="15"/>
    </location>
</feature>
<organism evidence="2 3">
    <name type="scientific">Trema orientale</name>
    <name type="common">Charcoal tree</name>
    <name type="synonym">Celtis orientalis</name>
    <dbReference type="NCBI Taxonomy" id="63057"/>
    <lineage>
        <taxon>Eukaryota</taxon>
        <taxon>Viridiplantae</taxon>
        <taxon>Streptophyta</taxon>
        <taxon>Embryophyta</taxon>
        <taxon>Tracheophyta</taxon>
        <taxon>Spermatophyta</taxon>
        <taxon>Magnoliopsida</taxon>
        <taxon>eudicotyledons</taxon>
        <taxon>Gunneridae</taxon>
        <taxon>Pentapetalae</taxon>
        <taxon>rosids</taxon>
        <taxon>fabids</taxon>
        <taxon>Rosales</taxon>
        <taxon>Cannabaceae</taxon>
        <taxon>Trema</taxon>
    </lineage>
</organism>
<evidence type="ECO:0000313" key="2">
    <source>
        <dbReference type="EMBL" id="PON86154.1"/>
    </source>
</evidence>
<proteinExistence type="predicted"/>
<comment type="caution">
    <text evidence="2">The sequence shown here is derived from an EMBL/GenBank/DDBJ whole genome shotgun (WGS) entry which is preliminary data.</text>
</comment>
<dbReference type="EMBL" id="JXTC01000136">
    <property type="protein sequence ID" value="PON86154.1"/>
    <property type="molecule type" value="Genomic_DNA"/>
</dbReference>
<reference evidence="3" key="1">
    <citation type="submission" date="2016-06" db="EMBL/GenBank/DDBJ databases">
        <title>Parallel loss of symbiosis genes in relatives of nitrogen-fixing non-legume Parasponia.</title>
        <authorList>
            <person name="Van Velzen R."/>
            <person name="Holmer R."/>
            <person name="Bu F."/>
            <person name="Rutten L."/>
            <person name="Van Zeijl A."/>
            <person name="Liu W."/>
            <person name="Santuari L."/>
            <person name="Cao Q."/>
            <person name="Sharma T."/>
            <person name="Shen D."/>
            <person name="Roswanjaya Y."/>
            <person name="Wardhani T."/>
            <person name="Kalhor M.S."/>
            <person name="Jansen J."/>
            <person name="Van den Hoogen J."/>
            <person name="Gungor B."/>
            <person name="Hartog M."/>
            <person name="Hontelez J."/>
            <person name="Verver J."/>
            <person name="Yang W.-C."/>
            <person name="Schijlen E."/>
            <person name="Repin R."/>
            <person name="Schilthuizen M."/>
            <person name="Schranz E."/>
            <person name="Heidstra R."/>
            <person name="Miyata K."/>
            <person name="Fedorova E."/>
            <person name="Kohlen W."/>
            <person name="Bisseling T."/>
            <person name="Smit S."/>
            <person name="Geurts R."/>
        </authorList>
    </citation>
    <scope>NUCLEOTIDE SEQUENCE [LARGE SCALE GENOMIC DNA]</scope>
    <source>
        <strain evidence="3">cv. RG33-2</strain>
    </source>
</reference>
<protein>
    <submittedName>
        <fullName evidence="2">Uncharacterized protein</fullName>
    </submittedName>
</protein>
<name>A0A2P5EKU4_TREOI</name>
<keyword evidence="3" id="KW-1185">Reference proteome</keyword>
<evidence type="ECO:0000256" key="1">
    <source>
        <dbReference type="SAM" id="MobiDB-lite"/>
    </source>
</evidence>
<accession>A0A2P5EKU4</accession>
<dbReference type="OrthoDB" id="10417464at2759"/>
<feature type="region of interest" description="Disordered" evidence="1">
    <location>
        <begin position="1"/>
        <end position="21"/>
    </location>
</feature>
<gene>
    <name evidence="2" type="ORF">TorRG33x02_180280</name>
</gene>
<dbReference type="Proteomes" id="UP000237000">
    <property type="component" value="Unassembled WGS sequence"/>
</dbReference>
<dbReference type="AlphaFoldDB" id="A0A2P5EKU4"/>
<feature type="region of interest" description="Disordered" evidence="1">
    <location>
        <begin position="120"/>
        <end position="146"/>
    </location>
</feature>
<dbReference type="InParanoid" id="A0A2P5EKU4"/>
<sequence>MARTRDSSVKEERSHAMRSVPVPGQERRINIHLCSALTGLDRDVLGRTWMSAQDEAFRIERLDDGQNCAFPQQVILAVQFDPHFVAEDVRDWYGLLDRLRVFVIRRRHLINFFLERERERKEKEGEREMKKLGCGSGLGMDKERET</sequence>
<evidence type="ECO:0000313" key="3">
    <source>
        <dbReference type="Proteomes" id="UP000237000"/>
    </source>
</evidence>
<feature type="compositionally biased region" description="Basic and acidic residues" evidence="1">
    <location>
        <begin position="120"/>
        <end position="131"/>
    </location>
</feature>